<dbReference type="Proteomes" id="UP000593765">
    <property type="component" value="Chromosome"/>
</dbReference>
<dbReference type="Gene3D" id="3.40.720.10">
    <property type="entry name" value="Alkaline Phosphatase, subunit A"/>
    <property type="match status" value="1"/>
</dbReference>
<reference evidence="1 2" key="1">
    <citation type="submission" date="2020-10" db="EMBL/GenBank/DDBJ databases">
        <title>Wide distribution of Phycisphaera-like planctomycetes from WD2101 soil group in peatlands and genome analysis of the first cultivated representative.</title>
        <authorList>
            <person name="Dedysh S.N."/>
            <person name="Beletsky A.V."/>
            <person name="Ivanova A."/>
            <person name="Kulichevskaya I.S."/>
            <person name="Suzina N.E."/>
            <person name="Philippov D.A."/>
            <person name="Rakitin A.L."/>
            <person name="Mardanov A.V."/>
            <person name="Ravin N.V."/>
        </authorList>
    </citation>
    <scope>NUCLEOTIDE SEQUENCE [LARGE SCALE GENOMIC DNA]</scope>
    <source>
        <strain evidence="1 2">M1803</strain>
    </source>
</reference>
<dbReference type="InterPro" id="IPR017850">
    <property type="entry name" value="Alkaline_phosphatase_core_sf"/>
</dbReference>
<accession>A0A7M2WX38</accession>
<dbReference type="PROSITE" id="PS51318">
    <property type="entry name" value="TAT"/>
    <property type="match status" value="1"/>
</dbReference>
<dbReference type="InterPro" id="IPR006311">
    <property type="entry name" value="TAT_signal"/>
</dbReference>
<dbReference type="KEGG" id="hbs:IPV69_00900"/>
<organism evidence="1 2">
    <name type="scientific">Humisphaera borealis</name>
    <dbReference type="NCBI Taxonomy" id="2807512"/>
    <lineage>
        <taxon>Bacteria</taxon>
        <taxon>Pseudomonadati</taxon>
        <taxon>Planctomycetota</taxon>
        <taxon>Phycisphaerae</taxon>
        <taxon>Tepidisphaerales</taxon>
        <taxon>Tepidisphaeraceae</taxon>
        <taxon>Humisphaera</taxon>
    </lineage>
</organism>
<dbReference type="InterPro" id="IPR010869">
    <property type="entry name" value="DUF1501"/>
</dbReference>
<proteinExistence type="predicted"/>
<protein>
    <submittedName>
        <fullName evidence="1">DUF1501 domain-containing protein</fullName>
    </submittedName>
</protein>
<evidence type="ECO:0000313" key="1">
    <source>
        <dbReference type="EMBL" id="QOV89963.1"/>
    </source>
</evidence>
<sequence>MTDSIPSNLSRRAMLQTASCGFGYLALAGLCNPSGGATVTAPLAGATKSFSPMAPKQPPLQARAKRVIMLFMRGGPSHLDGFDYKPSLEKFHDKSMQADQFPEGAKAKSSNLILMRSPFEFTPHGKSGLPISSVFPNLAKHADDLCLINSMHHKTPIHLQGVQMMHTGHFQFIRPSTGSWVTYGLGAETTDLPGYVVMNPLREAMQCYNSAFLPAAYGATPINVSGEASKSIRNVANPRLTADQQKAQLALIQSMNRKFASQAPGASELEAVIESYERGFAMQSGVPRVLDMTGESPATLEAYGVGKGGKGGTGGFGLQCLMARRFAEQGVRFIELNHGSWDHHGDINKSYASAAKAIDQPIAALLQDLKDRGMLDETLVIWGGEFGRTSWKDGAAERQGRGHNSAGFTYWMAGGGIKGGMRYGATDETGTFAAENKVSVHDLQATILHQLGLDHWNLTYKYGGRDYRLSDVDGKVVNGIIA</sequence>
<name>A0A7M2WX38_9BACT</name>
<dbReference type="PANTHER" id="PTHR43737:SF1">
    <property type="entry name" value="DUF1501 DOMAIN-CONTAINING PROTEIN"/>
    <property type="match status" value="1"/>
</dbReference>
<dbReference type="RefSeq" id="WP_206293028.1">
    <property type="nucleotide sequence ID" value="NZ_CP063458.1"/>
</dbReference>
<dbReference type="EMBL" id="CP063458">
    <property type="protein sequence ID" value="QOV89963.1"/>
    <property type="molecule type" value="Genomic_DNA"/>
</dbReference>
<dbReference type="AlphaFoldDB" id="A0A7M2WX38"/>
<evidence type="ECO:0000313" key="2">
    <source>
        <dbReference type="Proteomes" id="UP000593765"/>
    </source>
</evidence>
<dbReference type="Pfam" id="PF07394">
    <property type="entry name" value="DUF1501"/>
    <property type="match status" value="1"/>
</dbReference>
<dbReference type="PANTHER" id="PTHR43737">
    <property type="entry name" value="BLL7424 PROTEIN"/>
    <property type="match status" value="1"/>
</dbReference>
<dbReference type="SUPFAM" id="SSF53649">
    <property type="entry name" value="Alkaline phosphatase-like"/>
    <property type="match status" value="1"/>
</dbReference>
<gene>
    <name evidence="1" type="ORF">IPV69_00900</name>
</gene>
<keyword evidence="2" id="KW-1185">Reference proteome</keyword>